<accession>A0ABR2WHD4</accession>
<dbReference type="InterPro" id="IPR003604">
    <property type="entry name" value="Matrin/U1-like-C_Znf_C2H2"/>
</dbReference>
<keyword evidence="3" id="KW-0690">Ribosome biogenesis</keyword>
<evidence type="ECO:0000256" key="2">
    <source>
        <dbReference type="ARBA" id="ARBA00022490"/>
    </source>
</evidence>
<comment type="caution">
    <text evidence="10">The sequence shown here is derived from an EMBL/GenBank/DDBJ whole genome shotgun (WGS) entry which is preliminary data.</text>
</comment>
<keyword evidence="4" id="KW-0479">Metal-binding</keyword>
<dbReference type="Pfam" id="PF12171">
    <property type="entry name" value="zf-C2H2_jaz"/>
    <property type="match status" value="1"/>
</dbReference>
<gene>
    <name evidence="10" type="primary">REI1</name>
    <name evidence="10" type="ORF">K7432_014619</name>
</gene>
<evidence type="ECO:0000256" key="1">
    <source>
        <dbReference type="ARBA" id="ARBA00004496"/>
    </source>
</evidence>
<dbReference type="InterPro" id="IPR040025">
    <property type="entry name" value="Znf622/Rei1/Reh1"/>
</dbReference>
<comment type="similarity">
    <text evidence="8">Belongs to the REI1 family.</text>
</comment>
<keyword evidence="11" id="KW-1185">Reference proteome</keyword>
<dbReference type="EMBL" id="JASJQH010001714">
    <property type="protein sequence ID" value="KAK9760903.1"/>
    <property type="molecule type" value="Genomic_DNA"/>
</dbReference>
<keyword evidence="7" id="KW-0862">Zinc</keyword>
<keyword evidence="2" id="KW-0963">Cytoplasm</keyword>
<evidence type="ECO:0000256" key="3">
    <source>
        <dbReference type="ARBA" id="ARBA00022517"/>
    </source>
</evidence>
<dbReference type="InterPro" id="IPR013087">
    <property type="entry name" value="Znf_C2H2_type"/>
</dbReference>
<feature type="domain" description="C2H2-type" evidence="9">
    <location>
        <begin position="80"/>
        <end position="102"/>
    </location>
</feature>
<dbReference type="PROSITE" id="PS00028">
    <property type="entry name" value="ZINC_FINGER_C2H2_1"/>
    <property type="match status" value="2"/>
</dbReference>
<dbReference type="SMART" id="SM00451">
    <property type="entry name" value="ZnF_U1"/>
    <property type="match status" value="2"/>
</dbReference>
<dbReference type="InterPro" id="IPR022755">
    <property type="entry name" value="Znf_C2H2_jaz"/>
</dbReference>
<evidence type="ECO:0000313" key="11">
    <source>
        <dbReference type="Proteomes" id="UP001479436"/>
    </source>
</evidence>
<evidence type="ECO:0000256" key="8">
    <source>
        <dbReference type="ARBA" id="ARBA00034126"/>
    </source>
</evidence>
<evidence type="ECO:0000256" key="4">
    <source>
        <dbReference type="ARBA" id="ARBA00022723"/>
    </source>
</evidence>
<evidence type="ECO:0000313" key="10">
    <source>
        <dbReference type="EMBL" id="KAK9760903.1"/>
    </source>
</evidence>
<evidence type="ECO:0000256" key="5">
    <source>
        <dbReference type="ARBA" id="ARBA00022737"/>
    </source>
</evidence>
<dbReference type="InterPro" id="IPR036236">
    <property type="entry name" value="Znf_C2H2_sf"/>
</dbReference>
<reference evidence="10 11" key="1">
    <citation type="submission" date="2023-04" db="EMBL/GenBank/DDBJ databases">
        <title>Genome of Basidiobolus ranarum AG-B5.</title>
        <authorList>
            <person name="Stajich J.E."/>
            <person name="Carter-House D."/>
            <person name="Gryganskyi A."/>
        </authorList>
    </citation>
    <scope>NUCLEOTIDE SEQUENCE [LARGE SCALE GENOMIC DNA]</scope>
    <source>
        <strain evidence="10 11">AG-B5</strain>
    </source>
</reference>
<dbReference type="PANTHER" id="PTHR13182">
    <property type="entry name" value="ZINC FINGER PROTEIN 622"/>
    <property type="match status" value="1"/>
</dbReference>
<sequence length="392" mass="45064">MSDNTASENPQTALFTCLACHVAFRTLEHQRNHYRTDWHRYNLKRKVAELPPITAEVFAEKVLAQQAQTAQDAVPFKGECIACKKTYSSENAYTNHLQSKKHKEIEAKVGKNPVKPKKEESETPVQKELTIEQQLDQVTDETELLKLLDQKKEQAVRLEAEECLFCTQKSATFEDNIEHMTKAHSFFIPDVEYLNDLQGLIKYLGEKISVANICLYCNGKGRTYRTLEAVRGHMVDKGHCKIASEKEDDLLEISDYYDFTSSYPEEMQVGDDDEEMDIADVVNPIAYGEEETELVLPSGARVGHRSLKRYYQQNIKPEEERDSVIINRLLTHYQQNMGYRGSQAQALMLATNKHRVARDMNTYQDQRRPHEFASRVGVKANGLQKHFRAQIL</sequence>
<dbReference type="Gene3D" id="3.30.160.60">
    <property type="entry name" value="Classic Zinc Finger"/>
    <property type="match status" value="1"/>
</dbReference>
<dbReference type="SUPFAM" id="SSF57667">
    <property type="entry name" value="beta-beta-alpha zinc fingers"/>
    <property type="match status" value="2"/>
</dbReference>
<evidence type="ECO:0000259" key="9">
    <source>
        <dbReference type="PROSITE" id="PS00028"/>
    </source>
</evidence>
<evidence type="ECO:0000256" key="7">
    <source>
        <dbReference type="ARBA" id="ARBA00022833"/>
    </source>
</evidence>
<organism evidence="10 11">
    <name type="scientific">Basidiobolus ranarum</name>
    <dbReference type="NCBI Taxonomy" id="34480"/>
    <lineage>
        <taxon>Eukaryota</taxon>
        <taxon>Fungi</taxon>
        <taxon>Fungi incertae sedis</taxon>
        <taxon>Zoopagomycota</taxon>
        <taxon>Entomophthoromycotina</taxon>
        <taxon>Basidiobolomycetes</taxon>
        <taxon>Basidiobolales</taxon>
        <taxon>Basidiobolaceae</taxon>
        <taxon>Basidiobolus</taxon>
    </lineage>
</organism>
<dbReference type="Pfam" id="PF12756">
    <property type="entry name" value="zf-C2H2_2"/>
    <property type="match status" value="1"/>
</dbReference>
<comment type="subcellular location">
    <subcellularLocation>
        <location evidence="1">Cytoplasm</location>
    </subcellularLocation>
</comment>
<proteinExistence type="inferred from homology"/>
<feature type="domain" description="C2H2-type" evidence="9">
    <location>
        <begin position="17"/>
        <end position="39"/>
    </location>
</feature>
<keyword evidence="6" id="KW-0863">Zinc-finger</keyword>
<dbReference type="SMART" id="SM00355">
    <property type="entry name" value="ZnF_C2H2"/>
    <property type="match status" value="4"/>
</dbReference>
<keyword evidence="5" id="KW-0677">Repeat</keyword>
<dbReference type="Proteomes" id="UP001479436">
    <property type="component" value="Unassembled WGS sequence"/>
</dbReference>
<dbReference type="PANTHER" id="PTHR13182:SF8">
    <property type="entry name" value="CYTOPLASMIC 60S SUBUNIT BIOGENESIS FACTOR ZNF622"/>
    <property type="match status" value="1"/>
</dbReference>
<dbReference type="InterPro" id="IPR041661">
    <property type="entry name" value="ZN622/Rei1/Reh1_Znf-C2H2"/>
</dbReference>
<name>A0ABR2WHD4_9FUNG</name>
<protein>
    <submittedName>
        <fullName evidence="10">Pre-60S factor rei1</fullName>
    </submittedName>
</protein>
<evidence type="ECO:0000256" key="6">
    <source>
        <dbReference type="ARBA" id="ARBA00022771"/>
    </source>
</evidence>